<name>A0A315UWX5_GAMAF</name>
<protein>
    <submittedName>
        <fullName evidence="1">Uncharacterized protein</fullName>
    </submittedName>
</protein>
<evidence type="ECO:0000313" key="1">
    <source>
        <dbReference type="EMBL" id="PWA14741.1"/>
    </source>
</evidence>
<dbReference type="EMBL" id="NHOQ01002757">
    <property type="protein sequence ID" value="PWA14741.1"/>
    <property type="molecule type" value="Genomic_DNA"/>
</dbReference>
<keyword evidence="2" id="KW-1185">Reference proteome</keyword>
<dbReference type="Proteomes" id="UP000250572">
    <property type="component" value="Unassembled WGS sequence"/>
</dbReference>
<accession>A0A315UWX5</accession>
<sequence>MICNELCFCFCPGADCAETVKIVDLKGLPSKELAAEIVFDFPIETLGQCAGFLEARPQRKEFPFGGGEYLHIWQAESFACYVAEFTNLSHVILNGRDIILQSTPTDDPSALSNLYILTGHESSY</sequence>
<evidence type="ECO:0000313" key="2">
    <source>
        <dbReference type="Proteomes" id="UP000250572"/>
    </source>
</evidence>
<proteinExistence type="predicted"/>
<gene>
    <name evidence="1" type="ORF">CCH79_00014467</name>
</gene>
<dbReference type="AlphaFoldDB" id="A0A315UWX5"/>
<reference evidence="1 2" key="1">
    <citation type="journal article" date="2018" name="G3 (Bethesda)">
        <title>A High-Quality Reference Genome for the Invasive Mosquitofish Gambusia affinis Using a Chicago Library.</title>
        <authorList>
            <person name="Hoffberg S.L."/>
            <person name="Troendle N.J."/>
            <person name="Glenn T.C."/>
            <person name="Mahmud O."/>
            <person name="Louha S."/>
            <person name="Chalopin D."/>
            <person name="Bennetzen J.L."/>
            <person name="Mauricio R."/>
        </authorList>
    </citation>
    <scope>NUCLEOTIDE SEQUENCE [LARGE SCALE GENOMIC DNA]</scope>
    <source>
        <strain evidence="1">NE01/NJP1002.9</strain>
        <tissue evidence="1">Muscle</tissue>
    </source>
</reference>
<organism evidence="1 2">
    <name type="scientific">Gambusia affinis</name>
    <name type="common">Western mosquitofish</name>
    <name type="synonym">Heterandria affinis</name>
    <dbReference type="NCBI Taxonomy" id="33528"/>
    <lineage>
        <taxon>Eukaryota</taxon>
        <taxon>Metazoa</taxon>
        <taxon>Chordata</taxon>
        <taxon>Craniata</taxon>
        <taxon>Vertebrata</taxon>
        <taxon>Euteleostomi</taxon>
        <taxon>Actinopterygii</taxon>
        <taxon>Neopterygii</taxon>
        <taxon>Teleostei</taxon>
        <taxon>Neoteleostei</taxon>
        <taxon>Acanthomorphata</taxon>
        <taxon>Ovalentaria</taxon>
        <taxon>Atherinomorphae</taxon>
        <taxon>Cyprinodontiformes</taxon>
        <taxon>Poeciliidae</taxon>
        <taxon>Poeciliinae</taxon>
        <taxon>Gambusia</taxon>
    </lineage>
</organism>
<comment type="caution">
    <text evidence="1">The sequence shown here is derived from an EMBL/GenBank/DDBJ whole genome shotgun (WGS) entry which is preliminary data.</text>
</comment>